<dbReference type="InterPro" id="IPR011611">
    <property type="entry name" value="PfkB_dom"/>
</dbReference>
<name>A0ABT9KDY4_9PAST</name>
<feature type="domain" description="Carbohydrate kinase PfkB" evidence="5">
    <location>
        <begin position="2"/>
        <end position="289"/>
    </location>
</feature>
<evidence type="ECO:0000256" key="4">
    <source>
        <dbReference type="RuleBase" id="RU003704"/>
    </source>
</evidence>
<gene>
    <name evidence="6" type="ORF">O7M46_04775</name>
</gene>
<proteinExistence type="inferred from homology"/>
<comment type="caution">
    <text evidence="6">The sequence shown here is derived from an EMBL/GenBank/DDBJ whole genome shotgun (WGS) entry which is preliminary data.</text>
</comment>
<dbReference type="InterPro" id="IPR029056">
    <property type="entry name" value="Ribokinase-like"/>
</dbReference>
<dbReference type="InterPro" id="IPR002173">
    <property type="entry name" value="Carboh/pur_kinase_PfkB_CS"/>
</dbReference>
<accession>A0ABT9KDY4</accession>
<keyword evidence="7" id="KW-1185">Reference proteome</keyword>
<dbReference type="PRINTS" id="PR00990">
    <property type="entry name" value="RIBOKINASE"/>
</dbReference>
<dbReference type="EMBL" id="JAQAHH010000006">
    <property type="protein sequence ID" value="MDP9500267.1"/>
    <property type="molecule type" value="Genomic_DNA"/>
</dbReference>
<dbReference type="Pfam" id="PF00294">
    <property type="entry name" value="PfkB"/>
    <property type="match status" value="1"/>
</dbReference>
<reference evidence="6 7" key="1">
    <citation type="submission" date="2022-12" db="EMBL/GenBank/DDBJ databases">
        <title>Genome sequence of Pasteurellaceae Bisgaard Taxon 45.</title>
        <authorList>
            <person name="Foggin C."/>
            <person name="Rosen L.E."/>
            <person name="Henton M."/>
            <person name="Buys A."/>
            <person name="Floyd T."/>
            <person name="Turner A.D."/>
            <person name="Tarbin J."/>
            <person name="Lloyd A.S."/>
            <person name="Chaitezvi C."/>
            <person name="Ellis R.J."/>
            <person name="Roberts H.C."/>
            <person name="Dastjerdi A."/>
            <person name="Nunez A."/>
            <person name="Van Vliet A.H."/>
            <person name="Steinbach F."/>
        </authorList>
    </citation>
    <scope>NUCLEOTIDE SEQUENCE [LARGE SCALE GENOMIC DNA]</scope>
    <source>
        <strain evidence="6 7">VF20HR</strain>
    </source>
</reference>
<evidence type="ECO:0000256" key="1">
    <source>
        <dbReference type="ARBA" id="ARBA00010688"/>
    </source>
</evidence>
<evidence type="ECO:0000313" key="7">
    <source>
        <dbReference type="Proteomes" id="UP001224083"/>
    </source>
</evidence>
<evidence type="ECO:0000313" key="6">
    <source>
        <dbReference type="EMBL" id="MDP9500267.1"/>
    </source>
</evidence>
<sequence length="301" mass="33273">MKILLIGAVIVDHMMWLDKLPQRGDDVLCKATKSVVGGCAFNVASMLTHLKVPHELCVPVGQGIYANIIKHALQQGGYRYQEDASADNGYCLCLIEQNGERTFITVEGVEGTFKREWLAQINANQYAYIYLVGYQMTGQSGHIIVDWLTQSLHNTTTQIVFAPGPVINAIDETVMDRLFALKPIVHLNRKEILQYTHTTSLTSAMSLLYAKNQNHIVVTLGSEGAAWHQNQQTTFILPVPTQVVDTVGAGDSHIAALMAYLSKGEPWERALQQANRIASAIVGVEGATVDHKTFLKWSINR</sequence>
<dbReference type="SUPFAM" id="SSF53613">
    <property type="entry name" value="Ribokinase-like"/>
    <property type="match status" value="1"/>
</dbReference>
<dbReference type="Gene3D" id="3.40.1190.20">
    <property type="match status" value="1"/>
</dbReference>
<evidence type="ECO:0000256" key="2">
    <source>
        <dbReference type="ARBA" id="ARBA00022679"/>
    </source>
</evidence>
<organism evidence="6 7">
    <name type="scientific">Bisgaard Taxon 45</name>
    <dbReference type="NCBI Taxonomy" id="304289"/>
    <lineage>
        <taxon>Bacteria</taxon>
        <taxon>Pseudomonadati</taxon>
        <taxon>Pseudomonadota</taxon>
        <taxon>Gammaproteobacteria</taxon>
        <taxon>Pasteurellales</taxon>
        <taxon>Pasteurellaceae</taxon>
    </lineage>
</organism>
<keyword evidence="3 4" id="KW-0418">Kinase</keyword>
<dbReference type="PANTHER" id="PTHR10584:SF166">
    <property type="entry name" value="RIBOKINASE"/>
    <property type="match status" value="1"/>
</dbReference>
<dbReference type="InterPro" id="IPR002139">
    <property type="entry name" value="Ribo/fructo_kinase"/>
</dbReference>
<dbReference type="PROSITE" id="PS00584">
    <property type="entry name" value="PFKB_KINASES_2"/>
    <property type="match status" value="1"/>
</dbReference>
<evidence type="ECO:0000259" key="5">
    <source>
        <dbReference type="Pfam" id="PF00294"/>
    </source>
</evidence>
<dbReference type="PANTHER" id="PTHR10584">
    <property type="entry name" value="SUGAR KINASE"/>
    <property type="match status" value="1"/>
</dbReference>
<dbReference type="GO" id="GO:0016301">
    <property type="term" value="F:kinase activity"/>
    <property type="evidence" value="ECO:0007669"/>
    <property type="project" value="UniProtKB-KW"/>
</dbReference>
<comment type="similarity">
    <text evidence="1 4">Belongs to the carbohydrate kinase PfkB family.</text>
</comment>
<protein>
    <submittedName>
        <fullName evidence="6">PfkB family carbohydrate kinase</fullName>
    </submittedName>
</protein>
<keyword evidence="2 4" id="KW-0808">Transferase</keyword>
<evidence type="ECO:0000256" key="3">
    <source>
        <dbReference type="ARBA" id="ARBA00022777"/>
    </source>
</evidence>
<dbReference type="Proteomes" id="UP001224083">
    <property type="component" value="Unassembled WGS sequence"/>
</dbReference>